<dbReference type="InterPro" id="IPR038441">
    <property type="entry name" value="THAP_Znf_sf"/>
</dbReference>
<evidence type="ECO:0000256" key="1">
    <source>
        <dbReference type="ARBA" id="ARBA00022723"/>
    </source>
</evidence>
<sequence length="577" mass="64827">MYNQCCVPGCDSSTRFKTENLSFHSFPKLDRFIFVKTNLGNIKKISARKLWAKRLRLSADVANSWRVCSKHFKADDYLSSSLDKKVKRLKNIAIPSVELPEPSIARKAPLAKQKKNQARAAKAAARLSRVTPAILKKTQSVNVKETENKKEDQHNSDSEVNALFEEWIPDGEETYEQSVSAQIESNVDQVDQIPELISVGTQTECTCSENNTKNLTFQVKAAQLLVEMNEILGNGVEDKDVDNYMHNVILKVTEEFYSAARRYYRIVIFNLIKNDAQLRAFTGICFDTLGALAKSLVIDESERFPRIEISVEARIVLCLIKMKLNLSFKTLSYLFYITEQECKTAFLSSMTALKNVLKAAIFWPTINNISESLEDNLNDIYKPTSVVDNIELLVQVKPQCLNCERLVSESSIKKGNSLVGYSQAYGSMKKMKILLGFSASGLIRYVGRVFTGKAAGIVVTDQNQISKLLTVQKNAIMQNGILSIKNSTNNFLEFLTSSKNIKLPSENDISSKGKKTSKKVEKPLDVVIKKFRQFKIFQNEIPSEIVPYIDDISVIICGVINLSNSVIVDKTKTAQVN</sequence>
<dbReference type="Pfam" id="PF05485">
    <property type="entry name" value="THAP"/>
    <property type="match status" value="1"/>
</dbReference>
<keyword evidence="4 5" id="KW-0238">DNA-binding</keyword>
<dbReference type="PROSITE" id="PS50950">
    <property type="entry name" value="ZF_THAP"/>
    <property type="match status" value="1"/>
</dbReference>
<evidence type="ECO:0000256" key="5">
    <source>
        <dbReference type="PROSITE-ProRule" id="PRU00309"/>
    </source>
</evidence>
<organism evidence="7 8">
    <name type="scientific">Trichogramma kaykai</name>
    <dbReference type="NCBI Taxonomy" id="54128"/>
    <lineage>
        <taxon>Eukaryota</taxon>
        <taxon>Metazoa</taxon>
        <taxon>Ecdysozoa</taxon>
        <taxon>Arthropoda</taxon>
        <taxon>Hexapoda</taxon>
        <taxon>Insecta</taxon>
        <taxon>Pterygota</taxon>
        <taxon>Neoptera</taxon>
        <taxon>Endopterygota</taxon>
        <taxon>Hymenoptera</taxon>
        <taxon>Apocrita</taxon>
        <taxon>Proctotrupomorpha</taxon>
        <taxon>Chalcidoidea</taxon>
        <taxon>Trichogrammatidae</taxon>
        <taxon>Trichogramma</taxon>
    </lineage>
</organism>
<dbReference type="Proteomes" id="UP001627154">
    <property type="component" value="Unassembled WGS sequence"/>
</dbReference>
<comment type="caution">
    <text evidence="7">The sequence shown here is derived from an EMBL/GenBank/DDBJ whole genome shotgun (WGS) entry which is preliminary data.</text>
</comment>
<keyword evidence="2 5" id="KW-0863">Zinc-finger</keyword>
<protein>
    <recommendedName>
        <fullName evidence="6">THAP-type domain-containing protein</fullName>
    </recommendedName>
</protein>
<keyword evidence="1" id="KW-0479">Metal-binding</keyword>
<evidence type="ECO:0000256" key="4">
    <source>
        <dbReference type="ARBA" id="ARBA00023125"/>
    </source>
</evidence>
<dbReference type="InterPro" id="IPR006612">
    <property type="entry name" value="THAP_Znf"/>
</dbReference>
<evidence type="ECO:0000313" key="8">
    <source>
        <dbReference type="Proteomes" id="UP001627154"/>
    </source>
</evidence>
<dbReference type="GO" id="GO:0008270">
    <property type="term" value="F:zinc ion binding"/>
    <property type="evidence" value="ECO:0007669"/>
    <property type="project" value="UniProtKB-KW"/>
</dbReference>
<dbReference type="SMART" id="SM00980">
    <property type="entry name" value="THAP"/>
    <property type="match status" value="1"/>
</dbReference>
<dbReference type="EMBL" id="JBJJXI010000067">
    <property type="protein sequence ID" value="KAL3397049.1"/>
    <property type="molecule type" value="Genomic_DNA"/>
</dbReference>
<name>A0ABD2WWR2_9HYME</name>
<accession>A0ABD2WWR2</accession>
<dbReference type="PANTHER" id="PTHR23080">
    <property type="entry name" value="THAP DOMAIN PROTEIN"/>
    <property type="match status" value="1"/>
</dbReference>
<keyword evidence="8" id="KW-1185">Reference proteome</keyword>
<keyword evidence="3" id="KW-0862">Zinc</keyword>
<dbReference type="AlphaFoldDB" id="A0ABD2WWR2"/>
<dbReference type="GO" id="GO:0003677">
    <property type="term" value="F:DNA binding"/>
    <property type="evidence" value="ECO:0007669"/>
    <property type="project" value="UniProtKB-UniRule"/>
</dbReference>
<evidence type="ECO:0000259" key="6">
    <source>
        <dbReference type="PROSITE" id="PS50950"/>
    </source>
</evidence>
<evidence type="ECO:0000256" key="3">
    <source>
        <dbReference type="ARBA" id="ARBA00022833"/>
    </source>
</evidence>
<evidence type="ECO:0000313" key="7">
    <source>
        <dbReference type="EMBL" id="KAL3397049.1"/>
    </source>
</evidence>
<reference evidence="7 8" key="1">
    <citation type="journal article" date="2024" name="bioRxiv">
        <title>A reference genome for Trichogramma kaykai: A tiny desert-dwelling parasitoid wasp with competing sex-ratio distorters.</title>
        <authorList>
            <person name="Culotta J."/>
            <person name="Lindsey A.R."/>
        </authorList>
    </citation>
    <scope>NUCLEOTIDE SEQUENCE [LARGE SCALE GENOMIC DNA]</scope>
    <source>
        <strain evidence="7 8">KSX58</strain>
    </source>
</reference>
<evidence type="ECO:0000256" key="2">
    <source>
        <dbReference type="ARBA" id="ARBA00022771"/>
    </source>
</evidence>
<dbReference type="Gene3D" id="6.20.210.20">
    <property type="entry name" value="THAP domain"/>
    <property type="match status" value="1"/>
</dbReference>
<feature type="domain" description="THAP-type" evidence="6">
    <location>
        <begin position="1"/>
        <end position="98"/>
    </location>
</feature>
<proteinExistence type="predicted"/>
<dbReference type="SUPFAM" id="SSF57716">
    <property type="entry name" value="Glucocorticoid receptor-like (DNA-binding domain)"/>
    <property type="match status" value="1"/>
</dbReference>
<gene>
    <name evidence="7" type="ORF">TKK_009083</name>
</gene>